<keyword evidence="1" id="KW-0175">Coiled coil</keyword>
<feature type="compositionally biased region" description="Polar residues" evidence="2">
    <location>
        <begin position="320"/>
        <end position="348"/>
    </location>
</feature>
<dbReference type="Gene3D" id="1.10.238.10">
    <property type="entry name" value="EF-hand"/>
    <property type="match status" value="1"/>
</dbReference>
<protein>
    <recommendedName>
        <fullName evidence="5">EF-hand domain-containing protein</fullName>
    </recommendedName>
</protein>
<accession>A0A6T7Y8C5</accession>
<sequence length="810" mass="91166">MNLFVGMIIKNFVCCLDQEDSFLHIEDLRMISDIWTRIYDQQGSGFIPLHSIGRLLLDVPKPLGITGIQSKRKTYLCIREDLRRSCLHHSQSKCTEESLRSNEGYDRLGVRQFFHFLLRVEVYLASFIWKIPKITNSSALSSSNQEDGDLDGSTDVELECHGKTESREFTTKSVDEREDDALGNSGDFEFLEMLTGRSIHGPNSNTEIALSPDTFEENGSQVSVLVEMDINGNVLSRPSPRDALNITAGQELLTPEKVSSSLILGLEVGGAIVACRPDENEPDATNVGHSSGSEQDPLPLSQSGLSDAVESDVKHPIGDIQTSSEHGGNSTECNTEDGSNHAGNLTECNTEDGLKTQDLDGPENHVEVQLHDDAPPQRSNLLIQVFAICCLYCVAGLRWILSLFLSRQAMQTHKMHQIRFDKVVNSMIYWNNQQDVVPLNLVESRKIYDESIVRLAARDIVVAFMRGLLERRKLRLVMRAPTIIDESLSNQKESNDDMNYDFIPAVSVDHATLKHHVELILEYGYGRNLRMAANQRGHNLISVSEMAYLSVSQILEIFDDDNIRIILDFVLAKHRQRNALEEMSAEISAIQSQTDDINLDKEKLVIELHSIQESTLKLKHELDRLKSKDLEHKLGSYAAQNSWKDKTRSKKESKDLVDSGKNSDTKIAHFHDVKHSHEENGHDLSTSQREAFSIIDDVGGKKAGEQFLVERRFITSKKVEQEINQRRVELENLEKRLARCHSESPMGSGVDVHPEKDEQAKERRALVFDPTKTASTSTALALIDSRDLKNDNGHTSGDQLRQKKQKPSWL</sequence>
<feature type="region of interest" description="Disordered" evidence="2">
    <location>
        <begin position="276"/>
        <end position="360"/>
    </location>
</feature>
<dbReference type="EMBL" id="HBEZ01024814">
    <property type="protein sequence ID" value="CAD8636004.1"/>
    <property type="molecule type" value="Transcribed_RNA"/>
</dbReference>
<gene>
    <name evidence="3" type="ORF">CCUR1050_LOCUS13685</name>
    <name evidence="4" type="ORF">CCUR1050_LOCUS13687</name>
</gene>
<reference evidence="3" key="1">
    <citation type="submission" date="2021-01" db="EMBL/GenBank/DDBJ databases">
        <authorList>
            <person name="Corre E."/>
            <person name="Pelletier E."/>
            <person name="Niang G."/>
            <person name="Scheremetjew M."/>
            <person name="Finn R."/>
            <person name="Kale V."/>
            <person name="Holt S."/>
            <person name="Cochrane G."/>
            <person name="Meng A."/>
            <person name="Brown T."/>
            <person name="Cohen L."/>
        </authorList>
    </citation>
    <scope>NUCLEOTIDE SEQUENCE</scope>
    <source>
        <strain evidence="3">CCAP979/52</strain>
    </source>
</reference>
<evidence type="ECO:0000313" key="4">
    <source>
        <dbReference type="EMBL" id="CAD8636006.1"/>
    </source>
</evidence>
<organism evidence="3">
    <name type="scientific">Cryptomonas curvata</name>
    <dbReference type="NCBI Taxonomy" id="233186"/>
    <lineage>
        <taxon>Eukaryota</taxon>
        <taxon>Cryptophyceae</taxon>
        <taxon>Cryptomonadales</taxon>
        <taxon>Cryptomonadaceae</taxon>
        <taxon>Cryptomonas</taxon>
    </lineage>
</organism>
<evidence type="ECO:0000256" key="1">
    <source>
        <dbReference type="SAM" id="Coils"/>
    </source>
</evidence>
<evidence type="ECO:0000256" key="2">
    <source>
        <dbReference type="SAM" id="MobiDB-lite"/>
    </source>
</evidence>
<feature type="compositionally biased region" description="Polar residues" evidence="2">
    <location>
        <begin position="287"/>
        <end position="305"/>
    </location>
</feature>
<evidence type="ECO:0000313" key="3">
    <source>
        <dbReference type="EMBL" id="CAD8636004.1"/>
    </source>
</evidence>
<evidence type="ECO:0008006" key="5">
    <source>
        <dbReference type="Google" id="ProtNLM"/>
    </source>
</evidence>
<feature type="coiled-coil region" evidence="1">
    <location>
        <begin position="716"/>
        <end position="743"/>
    </location>
</feature>
<feature type="region of interest" description="Disordered" evidence="2">
    <location>
        <begin position="641"/>
        <end position="666"/>
    </location>
</feature>
<dbReference type="EMBL" id="HBEZ01024816">
    <property type="protein sequence ID" value="CAD8636006.1"/>
    <property type="molecule type" value="Transcribed_RNA"/>
</dbReference>
<proteinExistence type="predicted"/>
<feature type="region of interest" description="Disordered" evidence="2">
    <location>
        <begin position="785"/>
        <end position="810"/>
    </location>
</feature>
<name>A0A6T7Y8C5_9CRYP</name>
<feature type="compositionally biased region" description="Basic and acidic residues" evidence="2">
    <location>
        <begin position="643"/>
        <end position="666"/>
    </location>
</feature>
<dbReference type="AlphaFoldDB" id="A0A6T7Y8C5"/>